<evidence type="ECO:0000256" key="4">
    <source>
        <dbReference type="ARBA" id="ARBA00022741"/>
    </source>
</evidence>
<dbReference type="EMBL" id="JBJQND010000017">
    <property type="protein sequence ID" value="KAL3841512.1"/>
    <property type="molecule type" value="Genomic_DNA"/>
</dbReference>
<evidence type="ECO:0000313" key="12">
    <source>
        <dbReference type="Proteomes" id="UP001634394"/>
    </source>
</evidence>
<dbReference type="InterPro" id="IPR025110">
    <property type="entry name" value="AMP-bd_C"/>
</dbReference>
<dbReference type="FunFam" id="3.30.300.30:FF:000007">
    <property type="entry name" value="4-coumarate--CoA ligase 2"/>
    <property type="match status" value="1"/>
</dbReference>
<dbReference type="GO" id="GO:0005524">
    <property type="term" value="F:ATP binding"/>
    <property type="evidence" value="ECO:0007669"/>
    <property type="project" value="UniProtKB-KW"/>
</dbReference>
<evidence type="ECO:0000259" key="9">
    <source>
        <dbReference type="Pfam" id="PF00501"/>
    </source>
</evidence>
<evidence type="ECO:0000256" key="3">
    <source>
        <dbReference type="ARBA" id="ARBA00019043"/>
    </source>
</evidence>
<dbReference type="PROSITE" id="PS00455">
    <property type="entry name" value="AMP_BINDING"/>
    <property type="match status" value="1"/>
</dbReference>
<feature type="domain" description="AMP-dependent synthetase/ligase" evidence="9">
    <location>
        <begin position="113"/>
        <end position="474"/>
    </location>
</feature>
<gene>
    <name evidence="11" type="ORF">ACJMK2_019646</name>
</gene>
<comment type="caution">
    <text evidence="11">The sequence shown here is derived from an EMBL/GenBank/DDBJ whole genome shotgun (WGS) entry which is preliminary data.</text>
</comment>
<evidence type="ECO:0000313" key="11">
    <source>
        <dbReference type="EMBL" id="KAL3841512.1"/>
    </source>
</evidence>
<dbReference type="PANTHER" id="PTHR24096:SF422">
    <property type="entry name" value="BCDNA.GH02901"/>
    <property type="match status" value="1"/>
</dbReference>
<accession>A0ABD3TXF9</accession>
<dbReference type="Gene3D" id="3.30.300.30">
    <property type="match status" value="1"/>
</dbReference>
<evidence type="ECO:0000256" key="8">
    <source>
        <dbReference type="ARBA" id="ARBA00048497"/>
    </source>
</evidence>
<keyword evidence="5" id="KW-0067">ATP-binding</keyword>
<dbReference type="PANTHER" id="PTHR24096">
    <property type="entry name" value="LONG-CHAIN-FATTY-ACID--COA LIGASE"/>
    <property type="match status" value="1"/>
</dbReference>
<evidence type="ECO:0000256" key="1">
    <source>
        <dbReference type="ARBA" id="ARBA00006432"/>
    </source>
</evidence>
<name>A0ABD3TXF9_SINWO</name>
<reference evidence="11 12" key="1">
    <citation type="submission" date="2024-11" db="EMBL/GenBank/DDBJ databases">
        <title>Chromosome-level genome assembly of the freshwater bivalve Anodonta woodiana.</title>
        <authorList>
            <person name="Chen X."/>
        </authorList>
    </citation>
    <scope>NUCLEOTIDE SEQUENCE [LARGE SCALE GENOMIC DNA]</scope>
    <source>
        <strain evidence="11">MN2024</strain>
        <tissue evidence="11">Gills</tissue>
    </source>
</reference>
<organism evidence="11 12">
    <name type="scientific">Sinanodonta woodiana</name>
    <name type="common">Chinese pond mussel</name>
    <name type="synonym">Anodonta woodiana</name>
    <dbReference type="NCBI Taxonomy" id="1069815"/>
    <lineage>
        <taxon>Eukaryota</taxon>
        <taxon>Metazoa</taxon>
        <taxon>Spiralia</taxon>
        <taxon>Lophotrochozoa</taxon>
        <taxon>Mollusca</taxon>
        <taxon>Bivalvia</taxon>
        <taxon>Autobranchia</taxon>
        <taxon>Heteroconchia</taxon>
        <taxon>Palaeoheterodonta</taxon>
        <taxon>Unionida</taxon>
        <taxon>Unionoidea</taxon>
        <taxon>Unionidae</taxon>
        <taxon>Unioninae</taxon>
        <taxon>Sinanodonta</taxon>
    </lineage>
</organism>
<comment type="catalytic activity">
    <reaction evidence="8">
        <text>firefly D-luciferin + ATP + O2 = firefly oxyluciferin + hnu + AMP + CO2 + diphosphate</text>
        <dbReference type="Rhea" id="RHEA:10732"/>
        <dbReference type="ChEBI" id="CHEBI:15379"/>
        <dbReference type="ChEBI" id="CHEBI:16526"/>
        <dbReference type="ChEBI" id="CHEBI:16792"/>
        <dbReference type="ChEBI" id="CHEBI:30212"/>
        <dbReference type="ChEBI" id="CHEBI:30616"/>
        <dbReference type="ChEBI" id="CHEBI:33019"/>
        <dbReference type="ChEBI" id="CHEBI:58038"/>
        <dbReference type="ChEBI" id="CHEBI:456215"/>
        <dbReference type="EC" id="1.13.12.7"/>
    </reaction>
</comment>
<dbReference type="AlphaFoldDB" id="A0ABD3TXF9"/>
<dbReference type="Proteomes" id="UP001634394">
    <property type="component" value="Unassembled WGS sequence"/>
</dbReference>
<dbReference type="FunFam" id="3.40.50.12780:FF:000003">
    <property type="entry name" value="Long-chain-fatty-acid--CoA ligase FadD"/>
    <property type="match status" value="1"/>
</dbReference>
<dbReference type="Gene3D" id="3.40.50.12780">
    <property type="entry name" value="N-terminal domain of ligase-like"/>
    <property type="match status" value="1"/>
</dbReference>
<feature type="domain" description="AMP-binding enzyme C-terminal" evidence="10">
    <location>
        <begin position="524"/>
        <end position="601"/>
    </location>
</feature>
<dbReference type="Pfam" id="PF00501">
    <property type="entry name" value="AMP-binding"/>
    <property type="match status" value="1"/>
</dbReference>
<dbReference type="GO" id="GO:0003824">
    <property type="term" value="F:catalytic activity"/>
    <property type="evidence" value="ECO:0007669"/>
    <property type="project" value="UniProtKB-ARBA"/>
</dbReference>
<dbReference type="InterPro" id="IPR045851">
    <property type="entry name" value="AMP-bd_C_sf"/>
</dbReference>
<dbReference type="InterPro" id="IPR042099">
    <property type="entry name" value="ANL_N_sf"/>
</dbReference>
<dbReference type="Pfam" id="PF13193">
    <property type="entry name" value="AMP-binding_C"/>
    <property type="match status" value="1"/>
</dbReference>
<protein>
    <recommendedName>
        <fullName evidence="3">Luciferin 4-monooxygenase</fullName>
        <ecNumber evidence="2">1.13.12.7</ecNumber>
    </recommendedName>
</protein>
<proteinExistence type="inferred from homology"/>
<keyword evidence="4" id="KW-0547">Nucleotide-binding</keyword>
<comment type="similarity">
    <text evidence="1">Belongs to the ATP-dependent AMP-binding enzyme family.</text>
</comment>
<keyword evidence="7" id="KW-0599">Photoprotein</keyword>
<dbReference type="InterPro" id="IPR000873">
    <property type="entry name" value="AMP-dep_synth/lig_dom"/>
</dbReference>
<evidence type="ECO:0000256" key="2">
    <source>
        <dbReference type="ARBA" id="ARBA00012532"/>
    </source>
</evidence>
<dbReference type="SUPFAM" id="SSF56801">
    <property type="entry name" value="Acetyl-CoA synthetase-like"/>
    <property type="match status" value="1"/>
</dbReference>
<evidence type="ECO:0000256" key="5">
    <source>
        <dbReference type="ARBA" id="ARBA00022840"/>
    </source>
</evidence>
<dbReference type="EC" id="1.13.12.7" evidence="2"/>
<evidence type="ECO:0000256" key="6">
    <source>
        <dbReference type="ARBA" id="ARBA00023223"/>
    </source>
</evidence>
<keyword evidence="12" id="KW-1185">Reference proteome</keyword>
<keyword evidence="6" id="KW-0455">Luminescence</keyword>
<sequence length="611" mass="67360">MEITKRQAFRLLTSAYLQKSSKLIQGKIWFQIHQRSWVQNNRPFSSSILLQPQTIVTRSKKQRNVCIRRSSFLTSRPLVLSNENGVPIIRSPYQDIDVPDVSFSEFVFSKLDEYKKVTCMVDHVTGRSYTCSELKECAIKVASALKRLGLKKGNTLLVFMSNCPEYAMVFLACGVIGVAVSTANPVYTPMEIQKQLEHSEATVIVSMSTMVGIVKEAIKFSKTLQTNVKEIIVVGKAEACRPFSTLLEDDGSAFPDNVDICPRTDIIALPYSSGTTGLPKGVMLTHSNLVANLLQLCRGPMQLSPERDTLIGLLPFYHIYGMVVVQFGPIIQGVKLVILPKFEPLVFLSAIQQHQITYMHLVPPLALFLAKSPLVNNFKINSVKTIICGAAPLGEGVTNEVNNRIGAELCQAYGLTETSPLISYDIAPAKVGTVGRMAPSTEVMLIDTLTGNPVLPGKEGELLVRGPQVMKGYLKNSEATSNTIRDGWLHTGDQAMYDLEGYIKISDRLKELIKYKGYQIAPAELEAVLCTHPAVQDAAVIGIRAGDEVGEIPQAFVVCKPNINAKEEELLTYVSENVAPYKKIRGGIKFVDQIPKTASGKILRRLLKEQL</sequence>
<evidence type="ECO:0000259" key="10">
    <source>
        <dbReference type="Pfam" id="PF13193"/>
    </source>
</evidence>
<dbReference type="GO" id="GO:0008218">
    <property type="term" value="P:bioluminescence"/>
    <property type="evidence" value="ECO:0007669"/>
    <property type="project" value="UniProtKB-KW"/>
</dbReference>
<dbReference type="InterPro" id="IPR020845">
    <property type="entry name" value="AMP-binding_CS"/>
</dbReference>
<evidence type="ECO:0000256" key="7">
    <source>
        <dbReference type="ARBA" id="ARBA00023262"/>
    </source>
</evidence>